<dbReference type="CDD" id="cd06261">
    <property type="entry name" value="TM_PBP2"/>
    <property type="match status" value="2"/>
</dbReference>
<dbReference type="EMBL" id="CP026923">
    <property type="protein sequence ID" value="AVG23824.1"/>
    <property type="molecule type" value="Genomic_DNA"/>
</dbReference>
<keyword evidence="3 9" id="KW-0813">Transport</keyword>
<dbReference type="RefSeq" id="WP_104913383.1">
    <property type="nucleotide sequence ID" value="NZ_CP026923.1"/>
</dbReference>
<feature type="transmembrane region" description="Helical" evidence="9">
    <location>
        <begin position="92"/>
        <end position="112"/>
    </location>
</feature>
<evidence type="ECO:0000256" key="9">
    <source>
        <dbReference type="RuleBase" id="RU363032"/>
    </source>
</evidence>
<feature type="transmembrane region" description="Helical" evidence="9">
    <location>
        <begin position="180"/>
        <end position="201"/>
    </location>
</feature>
<dbReference type="InterPro" id="IPR035906">
    <property type="entry name" value="MetI-like_sf"/>
</dbReference>
<sequence length="387" mass="42209">MSPLTGVPTKTPLWRDIRVLKWLFQLAVLAIFVGIIFWLYNNYQVNIQRSKIPTGLDFLDNPANFTMPGNDFNQSSPVWSAFVQGFYNTLRVSVVGILLAILIGTLVGMARLSKNFLVRTVAGAYVEVIRNLPLLVLLTFMNLAVVLQTFPRIEDAWKPLDLFVVSNRGIAIPWFEGSGITLLSVLLAALAAAVIIAWVRGKYSDRTGKPARGLLYGTTIFVLVIVGAWLALGYSWTLPLVQDRGTEGGLRLDPSFFALLVTLVVYTSSHIAEIVRGSILAVPRGQGEAADALALSGPKKMRLVILPQAFRVALPAVGNQSLNLIKNSSLGAAISYFELTQIAQITVGNGSPAVPAFTLTLLVYLSISLTTSLIINIFNRRLALVER</sequence>
<dbReference type="AlphaFoldDB" id="A0A2L2BQ91"/>
<evidence type="ECO:0000256" key="7">
    <source>
        <dbReference type="ARBA" id="ARBA00022989"/>
    </source>
</evidence>
<keyword evidence="7 9" id="KW-1133">Transmembrane helix</keyword>
<dbReference type="PANTHER" id="PTHR30614:SF37">
    <property type="entry name" value="AMINO-ACID ABC TRANSPORTER PERMEASE PROTEIN YHDX-RELATED"/>
    <property type="match status" value="1"/>
</dbReference>
<comment type="subcellular location">
    <subcellularLocation>
        <location evidence="1 9">Cell membrane</location>
        <topology evidence="1 9">Multi-pass membrane protein</topology>
    </subcellularLocation>
</comment>
<dbReference type="InterPro" id="IPR000515">
    <property type="entry name" value="MetI-like"/>
</dbReference>
<protein>
    <submittedName>
        <fullName evidence="11">PAAT ABC transporter permease</fullName>
    </submittedName>
</protein>
<dbReference type="GO" id="GO:0043190">
    <property type="term" value="C:ATP-binding cassette (ABC) transporter complex"/>
    <property type="evidence" value="ECO:0007669"/>
    <property type="project" value="InterPro"/>
</dbReference>
<dbReference type="GO" id="GO:0022857">
    <property type="term" value="F:transmembrane transporter activity"/>
    <property type="evidence" value="ECO:0007669"/>
    <property type="project" value="InterPro"/>
</dbReference>
<evidence type="ECO:0000259" key="10">
    <source>
        <dbReference type="PROSITE" id="PS50928"/>
    </source>
</evidence>
<dbReference type="NCBIfam" id="TIGR01726">
    <property type="entry name" value="HEQRo_perm_3TM"/>
    <property type="match status" value="1"/>
</dbReference>
<gene>
    <name evidence="11" type="ORF">C3B54_11846</name>
</gene>
<feature type="transmembrane region" description="Helical" evidence="9">
    <location>
        <begin position="353"/>
        <end position="378"/>
    </location>
</feature>
<keyword evidence="6" id="KW-0029">Amino-acid transport</keyword>
<dbReference type="KEGG" id="psai:C3B54_11846"/>
<evidence type="ECO:0000256" key="2">
    <source>
        <dbReference type="ARBA" id="ARBA00010072"/>
    </source>
</evidence>
<feature type="transmembrane region" description="Helical" evidence="9">
    <location>
        <begin position="213"/>
        <end position="236"/>
    </location>
</feature>
<evidence type="ECO:0000256" key="6">
    <source>
        <dbReference type="ARBA" id="ARBA00022970"/>
    </source>
</evidence>
<evidence type="ECO:0000313" key="11">
    <source>
        <dbReference type="EMBL" id="AVG23824.1"/>
    </source>
</evidence>
<dbReference type="Proteomes" id="UP000243077">
    <property type="component" value="Chromosome"/>
</dbReference>
<name>A0A2L2BQ91_9MICO</name>
<dbReference type="Gene3D" id="1.10.3720.10">
    <property type="entry name" value="MetI-like"/>
    <property type="match status" value="2"/>
</dbReference>
<evidence type="ECO:0000256" key="3">
    <source>
        <dbReference type="ARBA" id="ARBA00022448"/>
    </source>
</evidence>
<dbReference type="OrthoDB" id="92598at2"/>
<keyword evidence="8 9" id="KW-0472">Membrane</keyword>
<proteinExistence type="inferred from homology"/>
<comment type="similarity">
    <text evidence="2">Belongs to the binding-protein-dependent transport system permease family. HisMQ subfamily.</text>
</comment>
<feature type="transmembrane region" description="Helical" evidence="9">
    <location>
        <begin position="132"/>
        <end position="150"/>
    </location>
</feature>
<dbReference type="InterPro" id="IPR043429">
    <property type="entry name" value="ArtM/GltK/GlnP/TcyL/YhdX-like"/>
</dbReference>
<dbReference type="SUPFAM" id="SSF161098">
    <property type="entry name" value="MetI-like"/>
    <property type="match status" value="2"/>
</dbReference>
<organism evidence="11 12">
    <name type="scientific">Pontimonas salivibrio</name>
    <dbReference type="NCBI Taxonomy" id="1159327"/>
    <lineage>
        <taxon>Bacteria</taxon>
        <taxon>Bacillati</taxon>
        <taxon>Actinomycetota</taxon>
        <taxon>Actinomycetes</taxon>
        <taxon>Micrococcales</taxon>
        <taxon>Microbacteriaceae</taxon>
        <taxon>Pontimonas</taxon>
    </lineage>
</organism>
<evidence type="ECO:0000256" key="5">
    <source>
        <dbReference type="ARBA" id="ARBA00022692"/>
    </source>
</evidence>
<evidence type="ECO:0000313" key="12">
    <source>
        <dbReference type="Proteomes" id="UP000243077"/>
    </source>
</evidence>
<accession>A0A2L2BQ91</accession>
<keyword evidence="5 9" id="KW-0812">Transmembrane</keyword>
<dbReference type="GO" id="GO:0006865">
    <property type="term" value="P:amino acid transport"/>
    <property type="evidence" value="ECO:0007669"/>
    <property type="project" value="UniProtKB-KW"/>
</dbReference>
<dbReference type="InterPro" id="IPR010065">
    <property type="entry name" value="AA_ABC_transptr_permease_3TM"/>
</dbReference>
<keyword evidence="4" id="KW-1003">Cell membrane</keyword>
<reference evidence="11 12" key="1">
    <citation type="submission" date="2018-02" db="EMBL/GenBank/DDBJ databases">
        <title>Complete genome of the streamlined marine actinobacterium Pontimonas salivibrio CL-TW6 adapted to coastal planktonic lifestype.</title>
        <authorList>
            <person name="Cho B.C."/>
            <person name="Hardies S.C."/>
            <person name="Jang G.I."/>
            <person name="Hwang C.Y."/>
        </authorList>
    </citation>
    <scope>NUCLEOTIDE SEQUENCE [LARGE SCALE GENOMIC DNA]</scope>
    <source>
        <strain evidence="11 12">CL-TW6</strain>
    </source>
</reference>
<evidence type="ECO:0000256" key="8">
    <source>
        <dbReference type="ARBA" id="ARBA00023136"/>
    </source>
</evidence>
<feature type="domain" description="ABC transmembrane type-1" evidence="10">
    <location>
        <begin position="86"/>
        <end position="375"/>
    </location>
</feature>
<dbReference type="PROSITE" id="PS50928">
    <property type="entry name" value="ABC_TM1"/>
    <property type="match status" value="1"/>
</dbReference>
<dbReference type="PANTHER" id="PTHR30614">
    <property type="entry name" value="MEMBRANE COMPONENT OF AMINO ACID ABC TRANSPORTER"/>
    <property type="match status" value="1"/>
</dbReference>
<feature type="transmembrane region" description="Helical" evidence="9">
    <location>
        <begin position="20"/>
        <end position="40"/>
    </location>
</feature>
<evidence type="ECO:0000256" key="4">
    <source>
        <dbReference type="ARBA" id="ARBA00022475"/>
    </source>
</evidence>
<keyword evidence="12" id="KW-1185">Reference proteome</keyword>
<evidence type="ECO:0000256" key="1">
    <source>
        <dbReference type="ARBA" id="ARBA00004651"/>
    </source>
</evidence>
<dbReference type="Pfam" id="PF00528">
    <property type="entry name" value="BPD_transp_1"/>
    <property type="match status" value="1"/>
</dbReference>